<dbReference type="Proteomes" id="UP000556700">
    <property type="component" value="Unassembled WGS sequence"/>
</dbReference>
<evidence type="ECO:0000313" key="5">
    <source>
        <dbReference type="EMBL" id="CAD0004811.1"/>
    </source>
</evidence>
<dbReference type="EMBL" id="CAIJDO010000138">
    <property type="protein sequence ID" value="CAD0004811.1"/>
    <property type="molecule type" value="Genomic_DNA"/>
</dbReference>
<dbReference type="AlphaFoldDB" id="A0A6V6YZ94"/>
<dbReference type="PANTHER" id="PTHR43280">
    <property type="entry name" value="ARAC-FAMILY TRANSCRIPTIONAL REGULATOR"/>
    <property type="match status" value="1"/>
</dbReference>
<proteinExistence type="predicted"/>
<comment type="caution">
    <text evidence="5">The sequence shown here is derived from an EMBL/GenBank/DDBJ whole genome shotgun (WGS) entry which is preliminary data.</text>
</comment>
<reference evidence="5 6" key="1">
    <citation type="submission" date="2020-06" db="EMBL/GenBank/DDBJ databases">
        <authorList>
            <person name="Criscuolo A."/>
        </authorList>
    </citation>
    <scope>NUCLEOTIDE SEQUENCE [LARGE SCALE GENOMIC DNA]</scope>
    <source>
        <strain evidence="6">CIP 110025</strain>
    </source>
</reference>
<dbReference type="PANTHER" id="PTHR43280:SF32">
    <property type="entry name" value="TRANSCRIPTIONAL REGULATORY PROTEIN"/>
    <property type="match status" value="1"/>
</dbReference>
<accession>A0A6V6YZ94</accession>
<dbReference type="SUPFAM" id="SSF46689">
    <property type="entry name" value="Homeodomain-like"/>
    <property type="match status" value="1"/>
</dbReference>
<dbReference type="GO" id="GO:0043565">
    <property type="term" value="F:sequence-specific DNA binding"/>
    <property type="evidence" value="ECO:0007669"/>
    <property type="project" value="InterPro"/>
</dbReference>
<dbReference type="Gene3D" id="1.10.10.60">
    <property type="entry name" value="Homeodomain-like"/>
    <property type="match status" value="1"/>
</dbReference>
<dbReference type="RefSeq" id="WP_157505946.1">
    <property type="nucleotide sequence ID" value="NZ_CAIJDO010000138.1"/>
</dbReference>
<dbReference type="GO" id="GO:0003700">
    <property type="term" value="F:DNA-binding transcription factor activity"/>
    <property type="evidence" value="ECO:0007669"/>
    <property type="project" value="InterPro"/>
</dbReference>
<protein>
    <submittedName>
        <fullName evidence="5">HTH-type transcriptional activator RhaR</fullName>
    </submittedName>
</protein>
<sequence length="287" mass="33361">MASIKSIYNRLGIQIYIFEAITSRIVLREILTVDRFTVLMINSGAVCMHVNSRKIHLFVNEVIVIPKRSLCEILIITNPFKISLLSFTSEFAFHNSTRWPHVGYFEFFVAKDATKIFLKDKEIGLLVDLLKIINSKVSRSNKHIFKKELLLLSFNLFLYELARSYYRSAWYENVKHTGNEKIAIHFLRLLELNCRKEHSVKFYADALNVTTGHLTKTIKQVIEITAKQCIENAIILEAKILLQNNDLTILHISEELKFANTSFFSTFFKKHTSLSPSEYRLQLNSHK</sequence>
<keyword evidence="1" id="KW-0805">Transcription regulation</keyword>
<dbReference type="InterPro" id="IPR018060">
    <property type="entry name" value="HTH_AraC"/>
</dbReference>
<feature type="domain" description="HTH araC/xylS-type" evidence="4">
    <location>
        <begin position="184"/>
        <end position="282"/>
    </location>
</feature>
<gene>
    <name evidence="5" type="primary">rhaR_4</name>
    <name evidence="5" type="ORF">FLACHUCJ7_02029</name>
</gene>
<dbReference type="Pfam" id="PF12833">
    <property type="entry name" value="HTH_18"/>
    <property type="match status" value="1"/>
</dbReference>
<dbReference type="PROSITE" id="PS01124">
    <property type="entry name" value="HTH_ARAC_FAMILY_2"/>
    <property type="match status" value="1"/>
</dbReference>
<evidence type="ECO:0000256" key="3">
    <source>
        <dbReference type="ARBA" id="ARBA00023163"/>
    </source>
</evidence>
<dbReference type="InterPro" id="IPR009057">
    <property type="entry name" value="Homeodomain-like_sf"/>
</dbReference>
<name>A0A6V6YZ94_9FLAO</name>
<dbReference type="SMART" id="SM00342">
    <property type="entry name" value="HTH_ARAC"/>
    <property type="match status" value="1"/>
</dbReference>
<organism evidence="5 6">
    <name type="scientific">Flavobacterium chungangense</name>
    <dbReference type="NCBI Taxonomy" id="554283"/>
    <lineage>
        <taxon>Bacteria</taxon>
        <taxon>Pseudomonadati</taxon>
        <taxon>Bacteroidota</taxon>
        <taxon>Flavobacteriia</taxon>
        <taxon>Flavobacteriales</taxon>
        <taxon>Flavobacteriaceae</taxon>
        <taxon>Flavobacterium</taxon>
    </lineage>
</organism>
<evidence type="ECO:0000256" key="1">
    <source>
        <dbReference type="ARBA" id="ARBA00023015"/>
    </source>
</evidence>
<evidence type="ECO:0000259" key="4">
    <source>
        <dbReference type="PROSITE" id="PS01124"/>
    </source>
</evidence>
<evidence type="ECO:0000313" key="6">
    <source>
        <dbReference type="Proteomes" id="UP000556700"/>
    </source>
</evidence>
<keyword evidence="2" id="KW-0238">DNA-binding</keyword>
<evidence type="ECO:0000256" key="2">
    <source>
        <dbReference type="ARBA" id="ARBA00023125"/>
    </source>
</evidence>
<keyword evidence="3" id="KW-0804">Transcription</keyword>
<keyword evidence="6" id="KW-1185">Reference proteome</keyword>